<evidence type="ECO:0000313" key="1">
    <source>
        <dbReference type="EMBL" id="KAF0909654.1"/>
    </source>
</evidence>
<comment type="caution">
    <text evidence="1">The sequence shown here is derived from an EMBL/GenBank/DDBJ whole genome shotgun (WGS) entry which is preliminary data.</text>
</comment>
<reference evidence="1 2" key="1">
    <citation type="submission" date="2019-11" db="EMBL/GenBank/DDBJ databases">
        <title>Whole genome sequence of Oryza granulata.</title>
        <authorList>
            <person name="Li W."/>
        </authorList>
    </citation>
    <scope>NUCLEOTIDE SEQUENCE [LARGE SCALE GENOMIC DNA]</scope>
    <source>
        <strain evidence="2">cv. Menghai</strain>
        <tissue evidence="1">Leaf</tissue>
    </source>
</reference>
<sequence length="76" mass="8356">MVLMAGESKLSQEKRTCGLRAAAYAAVARLPGVEALLALPPVVEALFTLPLILTDLRVRHRRKLPWPPSGFARVQH</sequence>
<proteinExistence type="predicted"/>
<keyword evidence="2" id="KW-1185">Reference proteome</keyword>
<gene>
    <name evidence="1" type="ORF">E2562_000016</name>
</gene>
<protein>
    <submittedName>
        <fullName evidence="1">Uncharacterized protein</fullName>
    </submittedName>
</protein>
<name>A0A6G1DBX4_9ORYZ</name>
<dbReference type="Proteomes" id="UP000479710">
    <property type="component" value="Unassembled WGS sequence"/>
</dbReference>
<dbReference type="AlphaFoldDB" id="A0A6G1DBX4"/>
<evidence type="ECO:0000313" key="2">
    <source>
        <dbReference type="Proteomes" id="UP000479710"/>
    </source>
</evidence>
<dbReference type="EMBL" id="SPHZ02000006">
    <property type="protein sequence ID" value="KAF0909654.1"/>
    <property type="molecule type" value="Genomic_DNA"/>
</dbReference>
<organism evidence="1 2">
    <name type="scientific">Oryza meyeriana var. granulata</name>
    <dbReference type="NCBI Taxonomy" id="110450"/>
    <lineage>
        <taxon>Eukaryota</taxon>
        <taxon>Viridiplantae</taxon>
        <taxon>Streptophyta</taxon>
        <taxon>Embryophyta</taxon>
        <taxon>Tracheophyta</taxon>
        <taxon>Spermatophyta</taxon>
        <taxon>Magnoliopsida</taxon>
        <taxon>Liliopsida</taxon>
        <taxon>Poales</taxon>
        <taxon>Poaceae</taxon>
        <taxon>BOP clade</taxon>
        <taxon>Oryzoideae</taxon>
        <taxon>Oryzeae</taxon>
        <taxon>Oryzinae</taxon>
        <taxon>Oryza</taxon>
        <taxon>Oryza meyeriana</taxon>
    </lineage>
</organism>
<accession>A0A6G1DBX4</accession>